<keyword evidence="4" id="KW-1185">Reference proteome</keyword>
<dbReference type="PANTHER" id="PTHR36194:SF1">
    <property type="entry name" value="S-LAYER-LIKE PROTEIN"/>
    <property type="match status" value="1"/>
</dbReference>
<accession>A0A1W1H529</accession>
<keyword evidence="1" id="KW-0732">Signal</keyword>
<feature type="signal peptide" evidence="1">
    <location>
        <begin position="1"/>
        <end position="21"/>
    </location>
</feature>
<evidence type="ECO:0000313" key="3">
    <source>
        <dbReference type="EMBL" id="SLM27485.1"/>
    </source>
</evidence>
<dbReference type="Pfam" id="PF14326">
    <property type="entry name" value="DUF4384"/>
    <property type="match status" value="1"/>
</dbReference>
<feature type="chain" id="PRO_5012845467" description="DUF4384 domain-containing protein" evidence="1">
    <location>
        <begin position="22"/>
        <end position="176"/>
    </location>
</feature>
<sequence length="176" mass="19674">MKKLIAGTIMICAILLFTSCAGLRVQDNPGASFQIKNVVDQTPPLKVGDPVVVTVTADRDCYLHVYYLSGSGNIRQIFPDNRMSGNMIRGGTKTVIPPYGSNYMLTLMHPPVQESILSVATLEPLNPIPQHYMDYSGVIPRIKMSHRQFDRRIAKSLEKILPTTWAVDRTYFTYGP</sequence>
<organism evidence="3 4">
    <name type="scientific">Desulfamplus magnetovallimortis</name>
    <dbReference type="NCBI Taxonomy" id="1246637"/>
    <lineage>
        <taxon>Bacteria</taxon>
        <taxon>Pseudomonadati</taxon>
        <taxon>Thermodesulfobacteriota</taxon>
        <taxon>Desulfobacteria</taxon>
        <taxon>Desulfobacterales</taxon>
        <taxon>Desulfobacteraceae</taxon>
        <taxon>Desulfamplus</taxon>
    </lineage>
</organism>
<feature type="domain" description="DUF4384" evidence="2">
    <location>
        <begin position="45"/>
        <end position="124"/>
    </location>
</feature>
<evidence type="ECO:0000313" key="4">
    <source>
        <dbReference type="Proteomes" id="UP000191931"/>
    </source>
</evidence>
<gene>
    <name evidence="3" type="ORF">MTBBW1_1020009</name>
</gene>
<evidence type="ECO:0000256" key="1">
    <source>
        <dbReference type="SAM" id="SignalP"/>
    </source>
</evidence>
<dbReference type="STRING" id="1246637.MTBBW1_1020009"/>
<dbReference type="PANTHER" id="PTHR36194">
    <property type="entry name" value="S-LAYER-LIKE PROTEIN"/>
    <property type="match status" value="1"/>
</dbReference>
<dbReference type="EMBL" id="FWEV01000005">
    <property type="protein sequence ID" value="SLM27485.1"/>
    <property type="molecule type" value="Genomic_DNA"/>
</dbReference>
<dbReference type="Proteomes" id="UP000191931">
    <property type="component" value="Unassembled WGS sequence"/>
</dbReference>
<evidence type="ECO:0000259" key="2">
    <source>
        <dbReference type="Pfam" id="PF14326"/>
    </source>
</evidence>
<protein>
    <recommendedName>
        <fullName evidence="2">DUF4384 domain-containing protein</fullName>
    </recommendedName>
</protein>
<reference evidence="3 4" key="1">
    <citation type="submission" date="2017-03" db="EMBL/GenBank/DDBJ databases">
        <authorList>
            <person name="Afonso C.L."/>
            <person name="Miller P.J."/>
            <person name="Scott M.A."/>
            <person name="Spackman E."/>
            <person name="Goraichik I."/>
            <person name="Dimitrov K.M."/>
            <person name="Suarez D.L."/>
            <person name="Swayne D.E."/>
        </authorList>
    </citation>
    <scope>NUCLEOTIDE SEQUENCE [LARGE SCALE GENOMIC DNA]</scope>
    <source>
        <strain evidence="3">PRJEB14757</strain>
    </source>
</reference>
<dbReference type="OrthoDB" id="63947at2"/>
<dbReference type="RefSeq" id="WP_080803831.1">
    <property type="nucleotide sequence ID" value="NZ_LT828545.1"/>
</dbReference>
<dbReference type="InterPro" id="IPR025493">
    <property type="entry name" value="DUF4384"/>
</dbReference>
<dbReference type="PROSITE" id="PS51257">
    <property type="entry name" value="PROKAR_LIPOPROTEIN"/>
    <property type="match status" value="1"/>
</dbReference>
<name>A0A1W1H529_9BACT</name>
<proteinExistence type="predicted"/>
<dbReference type="AlphaFoldDB" id="A0A1W1H529"/>